<dbReference type="OrthoDB" id="194358at2759"/>
<dbReference type="SUPFAM" id="SSF48452">
    <property type="entry name" value="TPR-like"/>
    <property type="match status" value="1"/>
</dbReference>
<feature type="compositionally biased region" description="Basic and acidic residues" evidence="3">
    <location>
        <begin position="432"/>
        <end position="446"/>
    </location>
</feature>
<gene>
    <name evidence="5" type="ORF">PGLA1383_LOCUS21191</name>
    <name evidence="6" type="ORF">PGLA2088_LOCUS11213</name>
</gene>
<dbReference type="PROSITE" id="PS51203">
    <property type="entry name" value="CS"/>
    <property type="match status" value="1"/>
</dbReference>
<protein>
    <recommendedName>
        <fullName evidence="4">CS domain-containing protein</fullName>
    </recommendedName>
</protein>
<organism evidence="5 7">
    <name type="scientific">Polarella glacialis</name>
    <name type="common">Dinoflagellate</name>
    <dbReference type="NCBI Taxonomy" id="89957"/>
    <lineage>
        <taxon>Eukaryota</taxon>
        <taxon>Sar</taxon>
        <taxon>Alveolata</taxon>
        <taxon>Dinophyceae</taxon>
        <taxon>Suessiales</taxon>
        <taxon>Suessiaceae</taxon>
        <taxon>Polarella</taxon>
    </lineage>
</organism>
<dbReference type="Proteomes" id="UP000626109">
    <property type="component" value="Unassembled WGS sequence"/>
</dbReference>
<comment type="caution">
    <text evidence="5">The sequence shown here is derived from an EMBL/GenBank/DDBJ whole genome shotgun (WGS) entry which is preliminary data.</text>
</comment>
<feature type="domain" description="CS" evidence="4">
    <location>
        <begin position="184"/>
        <end position="299"/>
    </location>
</feature>
<keyword evidence="2" id="KW-0802">TPR repeat</keyword>
<sequence>MEEATADEHLQAEGSVSEVVHRLRDFWASPSHGSQGRARWQQTMGSMVLRLMLQGGAWSGGLSEEEFQVRICERGIRVSNRHRPEADEAFLKCSLNGDFPDDLEVLVRSSWWSLDCCESRTGLHFARESILVVHLAKAKDRSWPHPFAEQKLAVPSDLSTDWVTLPAGKPAESASEVKGLRAEDLLEHVGISQTDELVTVRLLLKEDKLEDAKKQAPLSRLFGLDLTEDSLRIFFRCDGNTPLLVGQLCGKIVPVQTDWSMTKVTMEEGDIQHRRQTSPALVVQLRKAACSRSLWPAVLVEHSQEGPREIAPDCTLSVEDQAPSDDLTHADADLKAKGDECFRTQKYDMAVDFYSKALQNTPDNEKLLSNRSAALEAAGRFQEALDDAVRCEELAPKWPKSLYRQGLALKGLKRYDMAISAFSEGQARELENPNWQKELEDTERLKAARQASRSSRK</sequence>
<dbReference type="CDD" id="cd06463">
    <property type="entry name" value="p23_like"/>
    <property type="match status" value="1"/>
</dbReference>
<keyword evidence="1" id="KW-0677">Repeat</keyword>
<dbReference type="EMBL" id="CAJNNW010012867">
    <property type="protein sequence ID" value="CAE8654792.1"/>
    <property type="molecule type" value="Genomic_DNA"/>
</dbReference>
<evidence type="ECO:0000256" key="1">
    <source>
        <dbReference type="ARBA" id="ARBA00022737"/>
    </source>
</evidence>
<dbReference type="Proteomes" id="UP000654075">
    <property type="component" value="Unassembled WGS sequence"/>
</dbReference>
<dbReference type="InterPro" id="IPR011990">
    <property type="entry name" value="TPR-like_helical_dom_sf"/>
</dbReference>
<accession>A0A813EW50</accession>
<evidence type="ECO:0000256" key="3">
    <source>
        <dbReference type="SAM" id="MobiDB-lite"/>
    </source>
</evidence>
<keyword evidence="7" id="KW-1185">Reference proteome</keyword>
<dbReference type="EMBL" id="CAJNNV010014853">
    <property type="protein sequence ID" value="CAE8602961.1"/>
    <property type="molecule type" value="Genomic_DNA"/>
</dbReference>
<dbReference type="Pfam" id="PF13181">
    <property type="entry name" value="TPR_8"/>
    <property type="match status" value="1"/>
</dbReference>
<evidence type="ECO:0000313" key="5">
    <source>
        <dbReference type="EMBL" id="CAE8602961.1"/>
    </source>
</evidence>
<evidence type="ECO:0000256" key="2">
    <source>
        <dbReference type="ARBA" id="ARBA00022803"/>
    </source>
</evidence>
<dbReference type="GO" id="GO:0051879">
    <property type="term" value="F:Hsp90 protein binding"/>
    <property type="evidence" value="ECO:0007669"/>
    <property type="project" value="TreeGrafter"/>
</dbReference>
<dbReference type="PANTHER" id="PTHR22904:SF523">
    <property type="entry name" value="STRESS-INDUCED-PHOSPHOPROTEIN 1"/>
    <property type="match status" value="1"/>
</dbReference>
<evidence type="ECO:0000313" key="6">
    <source>
        <dbReference type="EMBL" id="CAE8654792.1"/>
    </source>
</evidence>
<dbReference type="SUPFAM" id="SSF49764">
    <property type="entry name" value="HSP20-like chaperones"/>
    <property type="match status" value="1"/>
</dbReference>
<dbReference type="InterPro" id="IPR007052">
    <property type="entry name" value="CS_dom"/>
</dbReference>
<dbReference type="InterPro" id="IPR008978">
    <property type="entry name" value="HSP20-like_chaperone"/>
</dbReference>
<dbReference type="Gene3D" id="1.25.40.10">
    <property type="entry name" value="Tetratricopeptide repeat domain"/>
    <property type="match status" value="1"/>
</dbReference>
<evidence type="ECO:0000259" key="4">
    <source>
        <dbReference type="PROSITE" id="PS51203"/>
    </source>
</evidence>
<dbReference type="AlphaFoldDB" id="A0A813EW50"/>
<feature type="region of interest" description="Disordered" evidence="3">
    <location>
        <begin position="432"/>
        <end position="457"/>
    </location>
</feature>
<proteinExistence type="predicted"/>
<evidence type="ECO:0000313" key="7">
    <source>
        <dbReference type="Proteomes" id="UP000654075"/>
    </source>
</evidence>
<dbReference type="InterPro" id="IPR019734">
    <property type="entry name" value="TPR_rpt"/>
</dbReference>
<dbReference type="PANTHER" id="PTHR22904">
    <property type="entry name" value="TPR REPEAT CONTAINING PROTEIN"/>
    <property type="match status" value="1"/>
</dbReference>
<name>A0A813EW50_POLGL</name>
<reference evidence="5" key="1">
    <citation type="submission" date="2021-02" db="EMBL/GenBank/DDBJ databases">
        <authorList>
            <person name="Dougan E. K."/>
            <person name="Rhodes N."/>
            <person name="Thang M."/>
            <person name="Chan C."/>
        </authorList>
    </citation>
    <scope>NUCLEOTIDE SEQUENCE</scope>
</reference>
<dbReference type="SMART" id="SM00028">
    <property type="entry name" value="TPR"/>
    <property type="match status" value="3"/>
</dbReference>